<proteinExistence type="predicted"/>
<dbReference type="Proteomes" id="UP000494245">
    <property type="component" value="Unassembled WGS sequence"/>
</dbReference>
<sequence>MGRLGCGIAGAALAALMPLCEALAEERKACRQFRVTFQTELAAPPGKVMLGKRQVGVVEGASGGRELAVCIDARFAGEMERNTFCFVSGDELMIYNVWSTGEDLPEGSSVPGFATRWGAALHEAKEMGAAFLGKLLELLRRVLGNG</sequence>
<reference evidence="1 2" key="1">
    <citation type="submission" date="2020-04" db="EMBL/GenBank/DDBJ databases">
        <authorList>
            <consortium name="Desulfovibrio sp. FSS-1 genome sequencing consortium"/>
            <person name="Shimoshige H."/>
            <person name="Kobayashi H."/>
            <person name="Maekawa T."/>
        </authorList>
    </citation>
    <scope>NUCLEOTIDE SEQUENCE [LARGE SCALE GENOMIC DNA]</scope>
    <source>
        <strain evidence="1 2">SIID29052-01</strain>
    </source>
</reference>
<dbReference type="RefSeq" id="WP_173082059.1">
    <property type="nucleotide sequence ID" value="NZ_BLTE01000003.1"/>
</dbReference>
<accession>A0A6V8LNI3</accession>
<dbReference type="AlphaFoldDB" id="A0A6V8LNI3"/>
<evidence type="ECO:0000313" key="2">
    <source>
        <dbReference type="Proteomes" id="UP000494245"/>
    </source>
</evidence>
<protein>
    <submittedName>
        <fullName evidence="1">Uncharacterized protein</fullName>
    </submittedName>
</protein>
<gene>
    <name evidence="1" type="ORF">NNJEOMEG_01075</name>
</gene>
<keyword evidence="2" id="KW-1185">Reference proteome</keyword>
<comment type="caution">
    <text evidence="1">The sequence shown here is derived from an EMBL/GenBank/DDBJ whole genome shotgun (WGS) entry which is preliminary data.</text>
</comment>
<dbReference type="EMBL" id="BLTE01000003">
    <property type="protein sequence ID" value="GFK93244.1"/>
    <property type="molecule type" value="Genomic_DNA"/>
</dbReference>
<organism evidence="1 2">
    <name type="scientific">Fundidesulfovibrio magnetotacticus</name>
    <dbReference type="NCBI Taxonomy" id="2730080"/>
    <lineage>
        <taxon>Bacteria</taxon>
        <taxon>Pseudomonadati</taxon>
        <taxon>Thermodesulfobacteriota</taxon>
        <taxon>Desulfovibrionia</taxon>
        <taxon>Desulfovibrionales</taxon>
        <taxon>Desulfovibrionaceae</taxon>
        <taxon>Fundidesulfovibrio</taxon>
    </lineage>
</organism>
<name>A0A6V8LNI3_9BACT</name>
<reference evidence="1 2" key="2">
    <citation type="submission" date="2020-05" db="EMBL/GenBank/DDBJ databases">
        <title>Draft genome sequence of Desulfovibrio sp. strainFSS-1.</title>
        <authorList>
            <person name="Shimoshige H."/>
            <person name="Kobayashi H."/>
            <person name="Maekawa T."/>
        </authorList>
    </citation>
    <scope>NUCLEOTIDE SEQUENCE [LARGE SCALE GENOMIC DNA]</scope>
    <source>
        <strain evidence="1 2">SIID29052-01</strain>
    </source>
</reference>
<evidence type="ECO:0000313" key="1">
    <source>
        <dbReference type="EMBL" id="GFK93244.1"/>
    </source>
</evidence>